<reference evidence="6" key="1">
    <citation type="journal article" date="2019" name="Int. J. Syst. Evol. Microbiol.">
        <title>The Global Catalogue of Microorganisms (GCM) 10K type strain sequencing project: providing services to taxonomists for standard genome sequencing and annotation.</title>
        <authorList>
            <consortium name="The Broad Institute Genomics Platform"/>
            <consortium name="The Broad Institute Genome Sequencing Center for Infectious Disease"/>
            <person name="Wu L."/>
            <person name="Ma J."/>
        </authorList>
    </citation>
    <scope>NUCLEOTIDE SEQUENCE [LARGE SCALE GENOMIC DNA]</scope>
    <source>
        <strain evidence="6">NBRC 103627</strain>
    </source>
</reference>
<dbReference type="PROSITE" id="PS51688">
    <property type="entry name" value="ICA"/>
    <property type="match status" value="1"/>
</dbReference>
<protein>
    <submittedName>
        <fullName evidence="5">Tail fiber domain-containing protein</fullName>
    </submittedName>
</protein>
<evidence type="ECO:0000313" key="5">
    <source>
        <dbReference type="EMBL" id="MFC4476350.1"/>
    </source>
</evidence>
<feature type="domain" description="Peptidase S74" evidence="4">
    <location>
        <begin position="550"/>
        <end position="647"/>
    </location>
</feature>
<dbReference type="InterPro" id="IPR008160">
    <property type="entry name" value="Collagen"/>
</dbReference>
<dbReference type="InterPro" id="IPR011049">
    <property type="entry name" value="Serralysin-like_metalloprot_C"/>
</dbReference>
<feature type="chain" id="PRO_5045337835" evidence="3">
    <location>
        <begin position="26"/>
        <end position="668"/>
    </location>
</feature>
<keyword evidence="1" id="KW-0175">Coiled coil</keyword>
<feature type="compositionally biased region" description="Low complexity" evidence="2">
    <location>
        <begin position="141"/>
        <end position="157"/>
    </location>
</feature>
<dbReference type="Gene3D" id="2.150.10.10">
    <property type="entry name" value="Serralysin-like metalloprotease, C-terminal"/>
    <property type="match status" value="1"/>
</dbReference>
<evidence type="ECO:0000256" key="3">
    <source>
        <dbReference type="SAM" id="SignalP"/>
    </source>
</evidence>
<dbReference type="Pfam" id="PF01391">
    <property type="entry name" value="Collagen"/>
    <property type="match status" value="1"/>
</dbReference>
<gene>
    <name evidence="5" type="ORF">ACFO3N_04675</name>
</gene>
<proteinExistence type="predicted"/>
<keyword evidence="3" id="KW-0732">Signal</keyword>
<dbReference type="RefSeq" id="WP_379795608.1">
    <property type="nucleotide sequence ID" value="NZ_JBHSFY010000002.1"/>
</dbReference>
<feature type="signal peptide" evidence="3">
    <location>
        <begin position="1"/>
        <end position="25"/>
    </location>
</feature>
<feature type="coiled-coil region" evidence="1">
    <location>
        <begin position="633"/>
        <end position="667"/>
    </location>
</feature>
<evidence type="ECO:0000256" key="1">
    <source>
        <dbReference type="SAM" id="Coils"/>
    </source>
</evidence>
<evidence type="ECO:0000256" key="2">
    <source>
        <dbReference type="SAM" id="MobiDB-lite"/>
    </source>
</evidence>
<feature type="region of interest" description="Disordered" evidence="2">
    <location>
        <begin position="141"/>
        <end position="174"/>
    </location>
</feature>
<accession>A0ABV8ZB41</accession>
<dbReference type="EMBL" id="JBHSFY010000002">
    <property type="protein sequence ID" value="MFC4476350.1"/>
    <property type="molecule type" value="Genomic_DNA"/>
</dbReference>
<dbReference type="InterPro" id="IPR030392">
    <property type="entry name" value="S74_ICA"/>
</dbReference>
<organism evidence="5 6">
    <name type="scientific">Flavobacterium chungangensis</name>
    <dbReference type="NCBI Taxonomy" id="2708132"/>
    <lineage>
        <taxon>Bacteria</taxon>
        <taxon>Pseudomonadati</taxon>
        <taxon>Bacteroidota</taxon>
        <taxon>Flavobacteriia</taxon>
        <taxon>Flavobacteriales</taxon>
        <taxon>Flavobacteriaceae</taxon>
        <taxon>Flavobacterium</taxon>
    </lineage>
</organism>
<keyword evidence="6" id="KW-1185">Reference proteome</keyword>
<name>A0ABV8ZB41_9FLAO</name>
<comment type="caution">
    <text evidence="5">The sequence shown here is derived from an EMBL/GenBank/DDBJ whole genome shotgun (WGS) entry which is preliminary data.</text>
</comment>
<evidence type="ECO:0000259" key="4">
    <source>
        <dbReference type="PROSITE" id="PS51688"/>
    </source>
</evidence>
<dbReference type="Proteomes" id="UP001596003">
    <property type="component" value="Unassembled WGS sequence"/>
</dbReference>
<sequence>MKGKLQFKKVFVVFMLLGISILSHAQVGIGTLNPDNSAQLDITSLNKGLLVPRLPLVQTTNQSPVAGNVANSLLVYNTATVNDVTPGFYYWQGTKWVRIVLQSDPVMFNETLTTLTYNATTNELTYKDEKGISNLLQLTGQTGPQGPEGPQGIQGVQGNTGANGAEGPQGIQGPIGPQGPQGGIGLIVDGTNTTVSGSGTATDPYKVDTPSIPATTVSNTSTANNLNTTVNGVTGTNVNIINSNVLEATNGNLISTVNGVASAPAIPILIAADNGLTAVNGNVQLGGSLVQPTTLTTTAANSLAISGLQAGTATDNIIVSDPATGVLKTVTATALNTNNWSITGNAGTSSSTNFLGTTDDVDLIFKRDNILSGQLGLNTTFGVESNAYGTDNCAFGRLSQVNNSQAAYVYGNVSMGTRSLYFNDTGVANVSIGYLSLFNNLNGRYNTAVGTSALQYNPSGEDNVGIGYSSLYLGAGSENIGIGSFSCSTGGVFTVNRSIFIGNRSSPLSDNETNQIVIGYNATGRGSNTVQIGNINMTSIGGQVAWSNPSDLRLKKDIVTSTYGLNFISKLRPVTYKMKKGTTDLQTGFIAQEVETAANSIGYEFNGIVKPKNDNDFYSLRYSDFVVPLVKAVQEQQAQIDKLQLQINQQQKDIQELRQLIENNSSKK</sequence>
<dbReference type="Pfam" id="PF13884">
    <property type="entry name" value="Peptidase_S74"/>
    <property type="match status" value="1"/>
</dbReference>
<evidence type="ECO:0000313" key="6">
    <source>
        <dbReference type="Proteomes" id="UP001596003"/>
    </source>
</evidence>